<dbReference type="EMBL" id="JAGGNH010000006">
    <property type="protein sequence ID" value="KAJ0969854.1"/>
    <property type="molecule type" value="Genomic_DNA"/>
</dbReference>
<proteinExistence type="predicted"/>
<feature type="region of interest" description="Disordered" evidence="1">
    <location>
        <begin position="21"/>
        <end position="63"/>
    </location>
</feature>
<dbReference type="Pfam" id="PF09180">
    <property type="entry name" value="ProRS-C_1"/>
    <property type="match status" value="1"/>
</dbReference>
<feature type="domain" description="Proline-tRNA ligase class II C-terminal" evidence="2">
    <location>
        <begin position="35"/>
        <end position="85"/>
    </location>
</feature>
<gene>
    <name evidence="3" type="ORF">J5N97_022731</name>
</gene>
<feature type="compositionally biased region" description="Basic and acidic residues" evidence="1">
    <location>
        <begin position="30"/>
        <end position="47"/>
    </location>
</feature>
<reference evidence="3" key="1">
    <citation type="submission" date="2021-03" db="EMBL/GenBank/DDBJ databases">
        <authorList>
            <person name="Li Z."/>
            <person name="Yang C."/>
        </authorList>
    </citation>
    <scope>NUCLEOTIDE SEQUENCE</scope>
    <source>
        <strain evidence="3">Dzin_1.0</strain>
        <tissue evidence="3">Leaf</tissue>
    </source>
</reference>
<dbReference type="InterPro" id="IPR016061">
    <property type="entry name" value="Pro-tRNA_ligase_II_C"/>
</dbReference>
<evidence type="ECO:0000313" key="4">
    <source>
        <dbReference type="Proteomes" id="UP001085076"/>
    </source>
</evidence>
<sequence>MRQNWPISHWIRMPADNTIRYNAKRSNRAQRPEARDVEKDVKSKTKGELGPAKTLCTPFDQPELPEGTLCFASRKPSKKWTYWDKATENAVSLIHLLKT</sequence>
<evidence type="ECO:0000313" key="3">
    <source>
        <dbReference type="EMBL" id="KAJ0969854.1"/>
    </source>
</evidence>
<comment type="caution">
    <text evidence="3">The sequence shown here is derived from an EMBL/GenBank/DDBJ whole genome shotgun (WGS) entry which is preliminary data.</text>
</comment>
<dbReference type="SUPFAM" id="SSF64586">
    <property type="entry name" value="C-terminal domain of ProRS"/>
    <property type="match status" value="1"/>
</dbReference>
<dbReference type="GO" id="GO:0005737">
    <property type="term" value="C:cytoplasm"/>
    <property type="evidence" value="ECO:0007669"/>
    <property type="project" value="InterPro"/>
</dbReference>
<dbReference type="Gene3D" id="1.10.1620.10">
    <property type="entry name" value="Ribosomal protein L39e"/>
    <property type="match status" value="1"/>
</dbReference>
<evidence type="ECO:0000256" key="1">
    <source>
        <dbReference type="SAM" id="MobiDB-lite"/>
    </source>
</evidence>
<dbReference type="GO" id="GO:0006433">
    <property type="term" value="P:prolyl-tRNA aminoacylation"/>
    <property type="evidence" value="ECO:0007669"/>
    <property type="project" value="InterPro"/>
</dbReference>
<reference evidence="3" key="2">
    <citation type="journal article" date="2022" name="Hortic Res">
        <title>The genome of Dioscorea zingiberensis sheds light on the biosynthesis, origin and evolution of the medicinally important diosgenin saponins.</title>
        <authorList>
            <person name="Li Y."/>
            <person name="Tan C."/>
            <person name="Li Z."/>
            <person name="Guo J."/>
            <person name="Li S."/>
            <person name="Chen X."/>
            <person name="Wang C."/>
            <person name="Dai X."/>
            <person name="Yang H."/>
            <person name="Song W."/>
            <person name="Hou L."/>
            <person name="Xu J."/>
            <person name="Tong Z."/>
            <person name="Xu A."/>
            <person name="Yuan X."/>
            <person name="Wang W."/>
            <person name="Yang Q."/>
            <person name="Chen L."/>
            <person name="Sun Z."/>
            <person name="Wang K."/>
            <person name="Pan B."/>
            <person name="Chen J."/>
            <person name="Bao Y."/>
            <person name="Liu F."/>
            <person name="Qi X."/>
            <person name="Gang D.R."/>
            <person name="Wen J."/>
            <person name="Li J."/>
        </authorList>
    </citation>
    <scope>NUCLEOTIDE SEQUENCE</scope>
    <source>
        <strain evidence="3">Dzin_1.0</strain>
    </source>
</reference>
<dbReference type="OrthoDB" id="753455at2759"/>
<dbReference type="GO" id="GO:0005524">
    <property type="term" value="F:ATP binding"/>
    <property type="evidence" value="ECO:0007669"/>
    <property type="project" value="InterPro"/>
</dbReference>
<dbReference type="Gene3D" id="3.30.110.30">
    <property type="entry name" value="C-terminal domain of ProRS"/>
    <property type="match status" value="1"/>
</dbReference>
<accession>A0A9D5CBB1</accession>
<dbReference type="InterPro" id="IPR023626">
    <property type="entry name" value="Ribosomal_eL39_dom_sf"/>
</dbReference>
<dbReference type="InterPro" id="IPR017449">
    <property type="entry name" value="Pro-tRNA_synth_II"/>
</dbReference>
<keyword evidence="4" id="KW-1185">Reference proteome</keyword>
<protein>
    <recommendedName>
        <fullName evidence="2">Proline-tRNA ligase class II C-terminal domain-containing protein</fullName>
    </recommendedName>
</protein>
<dbReference type="Proteomes" id="UP001085076">
    <property type="component" value="Miscellaneous, Linkage group lg06"/>
</dbReference>
<evidence type="ECO:0000259" key="2">
    <source>
        <dbReference type="Pfam" id="PF09180"/>
    </source>
</evidence>
<dbReference type="AlphaFoldDB" id="A0A9D5CBB1"/>
<name>A0A9D5CBB1_9LILI</name>
<dbReference type="GO" id="GO:0004827">
    <property type="term" value="F:proline-tRNA ligase activity"/>
    <property type="evidence" value="ECO:0007669"/>
    <property type="project" value="InterPro"/>
</dbReference>
<organism evidence="3 4">
    <name type="scientific">Dioscorea zingiberensis</name>
    <dbReference type="NCBI Taxonomy" id="325984"/>
    <lineage>
        <taxon>Eukaryota</taxon>
        <taxon>Viridiplantae</taxon>
        <taxon>Streptophyta</taxon>
        <taxon>Embryophyta</taxon>
        <taxon>Tracheophyta</taxon>
        <taxon>Spermatophyta</taxon>
        <taxon>Magnoliopsida</taxon>
        <taxon>Liliopsida</taxon>
        <taxon>Dioscoreales</taxon>
        <taxon>Dioscoreaceae</taxon>
        <taxon>Dioscorea</taxon>
    </lineage>
</organism>